<evidence type="ECO:0000313" key="1">
    <source>
        <dbReference type="EMBL" id="CUQ14958.1"/>
    </source>
</evidence>
<sequence>MDLSDGEIARRLAELPPYQPKVTEGYLARYARNVEPAARGAILD</sequence>
<organism evidence="1 2">
    <name type="scientific">Flavonifractor plautii</name>
    <name type="common">Fusobacterium plautii</name>
    <dbReference type="NCBI Taxonomy" id="292800"/>
    <lineage>
        <taxon>Bacteria</taxon>
        <taxon>Bacillati</taxon>
        <taxon>Bacillota</taxon>
        <taxon>Clostridia</taxon>
        <taxon>Eubacteriales</taxon>
        <taxon>Oscillospiraceae</taxon>
        <taxon>Flavonifractor</taxon>
    </lineage>
</organism>
<gene>
    <name evidence="1" type="ORF">ERS852411_04033</name>
</gene>
<proteinExistence type="predicted"/>
<dbReference type="Proteomes" id="UP000095746">
    <property type="component" value="Unassembled WGS sequence"/>
</dbReference>
<reference evidence="1 2" key="1">
    <citation type="submission" date="2015-09" db="EMBL/GenBank/DDBJ databases">
        <authorList>
            <consortium name="Pathogen Informatics"/>
        </authorList>
    </citation>
    <scope>NUCLEOTIDE SEQUENCE [LARGE SCALE GENOMIC DNA]</scope>
    <source>
        <strain evidence="1 2">2789STDY5608854</strain>
    </source>
</reference>
<protein>
    <submittedName>
        <fullName evidence="1">Dihydroxy-acid dehydratase</fullName>
    </submittedName>
</protein>
<dbReference type="AlphaFoldDB" id="A0A174U4E6"/>
<accession>A0A174U4E6</accession>
<evidence type="ECO:0000313" key="2">
    <source>
        <dbReference type="Proteomes" id="UP000095746"/>
    </source>
</evidence>
<name>A0A174U4E6_FLAPL</name>
<dbReference type="EMBL" id="CYZT01000718">
    <property type="protein sequence ID" value="CUQ14958.1"/>
    <property type="molecule type" value="Genomic_DNA"/>
</dbReference>